<evidence type="ECO:0000313" key="7">
    <source>
        <dbReference type="Proteomes" id="UP000601435"/>
    </source>
</evidence>
<accession>A0A813BXI6</accession>
<comment type="function">
    <text evidence="3">Specifically acetylates 'Lys-40' in alpha-tubulin on the lumenal side of microtubules. Promotes microtubule destabilization and accelerates microtubule dynamics; this activity may be independent of acetylation activity. Acetylates alpha-tubulin with a slow enzymatic rate, due to a catalytic site that is not optimized for acetyl transfer. Enters the microtubule through each end and diffuses quickly throughout the lumen of microtubules. Acetylates only long/old microtubules because of its slow acetylation rate since it does not have time to act on dynamically unstable microtubules before the enzyme is released.</text>
</comment>
<comment type="caution">
    <text evidence="6">The sequence shown here is derived from an EMBL/GenBank/DDBJ whole genome shotgun (WGS) entry which is preliminary data.</text>
</comment>
<dbReference type="Gene3D" id="3.40.630.30">
    <property type="match status" value="1"/>
</dbReference>
<dbReference type="GO" id="GO:0019799">
    <property type="term" value="F:tubulin N-acetyltransferase activity"/>
    <property type="evidence" value="ECO:0007669"/>
    <property type="project" value="UniProtKB-UniRule"/>
</dbReference>
<dbReference type="EC" id="2.3.1.108" evidence="3"/>
<dbReference type="InterPro" id="IPR007965">
    <property type="entry name" value="GNAT_ATAT"/>
</dbReference>
<keyword evidence="7" id="KW-1185">Reference proteome</keyword>
<evidence type="ECO:0000259" key="5">
    <source>
        <dbReference type="PROSITE" id="PS51730"/>
    </source>
</evidence>
<evidence type="ECO:0000256" key="1">
    <source>
        <dbReference type="ARBA" id="ARBA00022679"/>
    </source>
</evidence>
<dbReference type="HAMAP" id="MF_03130">
    <property type="entry name" value="mec17"/>
    <property type="match status" value="1"/>
</dbReference>
<dbReference type="PANTHER" id="PTHR12327">
    <property type="entry name" value="ALPHA-TUBULIN N-ACETYLTRANSFERASE 1"/>
    <property type="match status" value="1"/>
</dbReference>
<feature type="binding site" evidence="3">
    <location>
        <begin position="116"/>
        <end position="129"/>
    </location>
    <ligand>
        <name>acetyl-CoA</name>
        <dbReference type="ChEBI" id="CHEBI:57288"/>
    </ligand>
</feature>
<comment type="catalytic activity">
    <reaction evidence="3">
        <text>L-lysyl-[alpha-tubulin] + acetyl-CoA = N(6)-acetyl-L-lysyl-[alpha-tubulin] + CoA + H(+)</text>
        <dbReference type="Rhea" id="RHEA:15277"/>
        <dbReference type="Rhea" id="RHEA-COMP:11278"/>
        <dbReference type="Rhea" id="RHEA-COMP:11279"/>
        <dbReference type="ChEBI" id="CHEBI:15378"/>
        <dbReference type="ChEBI" id="CHEBI:29969"/>
        <dbReference type="ChEBI" id="CHEBI:57287"/>
        <dbReference type="ChEBI" id="CHEBI:57288"/>
        <dbReference type="ChEBI" id="CHEBI:61930"/>
        <dbReference type="EC" id="2.3.1.108"/>
    </reaction>
</comment>
<dbReference type="GO" id="GO:0005874">
    <property type="term" value="C:microtubule"/>
    <property type="evidence" value="ECO:0007669"/>
    <property type="project" value="InterPro"/>
</dbReference>
<dbReference type="Pfam" id="PF05301">
    <property type="entry name" value="Acetyltransf_16"/>
    <property type="match status" value="1"/>
</dbReference>
<sequence>MEFDFDVGRVLVPFALEGDAGEGTPQVARLDDSALNGGKGALLRELLGVLGEGSRRAQGLSKPVTTAGPLMSNRIYLLYMGRYALGLLKVGTKRLFVSRGEKEGLVDISPTCVLDFYVVEGHQRGGLGRRLFDTMLRCEHTSPERLAYDRPSPKLIGFLRRHYGLAPYQPQANHFVVFDAYWAKAGVDPARSRSSAPGQRARELAAKLPPAPVPYVAGRQEDPRVQVIPPWASAPSLRQSRTGSRGPFQRAGQSTLSSPMSLVAAMAQGNL</sequence>
<organism evidence="6 7">
    <name type="scientific">Symbiodinium necroappetens</name>
    <dbReference type="NCBI Taxonomy" id="1628268"/>
    <lineage>
        <taxon>Eukaryota</taxon>
        <taxon>Sar</taxon>
        <taxon>Alveolata</taxon>
        <taxon>Dinophyceae</taxon>
        <taxon>Suessiales</taxon>
        <taxon>Symbiodiniaceae</taxon>
        <taxon>Symbiodinium</taxon>
    </lineage>
</organism>
<dbReference type="Proteomes" id="UP000601435">
    <property type="component" value="Unassembled WGS sequence"/>
</dbReference>
<name>A0A813BXI6_9DINO</name>
<evidence type="ECO:0000313" key="6">
    <source>
        <dbReference type="EMBL" id="CAE7931214.1"/>
    </source>
</evidence>
<protein>
    <recommendedName>
        <fullName evidence="3">Alpha-tubulin N-acetyltransferase</fullName>
        <shortName evidence="3">Alpha-TAT</shortName>
        <shortName evidence="3">TAT</shortName>
        <ecNumber evidence="3">2.3.1.108</ecNumber>
    </recommendedName>
    <alternativeName>
        <fullName evidence="3">Acetyltransferase mec-17 homolog</fullName>
    </alternativeName>
</protein>
<keyword evidence="2 3" id="KW-0012">Acyltransferase</keyword>
<proteinExistence type="inferred from homology"/>
<gene>
    <name evidence="6" type="ORF">SNEC2469_LOCUS32412</name>
</gene>
<reference evidence="6" key="1">
    <citation type="submission" date="2021-02" db="EMBL/GenBank/DDBJ databases">
        <authorList>
            <person name="Dougan E. K."/>
            <person name="Rhodes N."/>
            <person name="Thang M."/>
            <person name="Chan C."/>
        </authorList>
    </citation>
    <scope>NUCLEOTIDE SEQUENCE</scope>
</reference>
<evidence type="ECO:0000256" key="2">
    <source>
        <dbReference type="ARBA" id="ARBA00023315"/>
    </source>
</evidence>
<dbReference type="InterPro" id="IPR038746">
    <property type="entry name" value="Atat"/>
</dbReference>
<comment type="similarity">
    <text evidence="3">Belongs to the acetyltransferase ATAT1 family.</text>
</comment>
<dbReference type="PANTHER" id="PTHR12327:SF0">
    <property type="entry name" value="ALPHA-TUBULIN N-ACETYLTRANSFERASE 1"/>
    <property type="match status" value="1"/>
</dbReference>
<dbReference type="EMBL" id="CAJNJA010081963">
    <property type="protein sequence ID" value="CAE7931214.1"/>
    <property type="molecule type" value="Genomic_DNA"/>
</dbReference>
<dbReference type="OrthoDB" id="447510at2759"/>
<dbReference type="AlphaFoldDB" id="A0A813BXI6"/>
<dbReference type="PROSITE" id="PS51730">
    <property type="entry name" value="GNAT_ATAT"/>
    <property type="match status" value="1"/>
</dbReference>
<evidence type="ECO:0000256" key="3">
    <source>
        <dbReference type="HAMAP-Rule" id="MF_03130"/>
    </source>
</evidence>
<dbReference type="GO" id="GO:0070507">
    <property type="term" value="P:regulation of microtubule cytoskeleton organization"/>
    <property type="evidence" value="ECO:0007669"/>
    <property type="project" value="UniProtKB-UniRule"/>
</dbReference>
<keyword evidence="1 3" id="KW-0808">Transferase</keyword>
<evidence type="ECO:0000256" key="4">
    <source>
        <dbReference type="SAM" id="MobiDB-lite"/>
    </source>
</evidence>
<feature type="domain" description="N-acetyltransferase" evidence="5">
    <location>
        <begin position="1"/>
        <end position="182"/>
    </location>
</feature>
<feature type="region of interest" description="Disordered" evidence="4">
    <location>
        <begin position="228"/>
        <end position="259"/>
    </location>
</feature>
<feature type="site" description="Crucial for catalytic activity" evidence="3">
    <location>
        <position position="58"/>
    </location>
</feature>
<comment type="caution">
    <text evidence="3">Lacks conserved residue(s) required for the propagation of feature annotation.</text>
</comment>